<organism evidence="7 8">
    <name type="scientific">Litoribacillus peritrichatus</name>
    <dbReference type="NCBI Taxonomy" id="718191"/>
    <lineage>
        <taxon>Bacteria</taxon>
        <taxon>Pseudomonadati</taxon>
        <taxon>Pseudomonadota</taxon>
        <taxon>Gammaproteobacteria</taxon>
        <taxon>Oceanospirillales</taxon>
        <taxon>Oceanospirillaceae</taxon>
        <taxon>Litoribacillus</taxon>
    </lineage>
</organism>
<keyword evidence="4 6" id="KW-1133">Transmembrane helix</keyword>
<reference evidence="8" key="1">
    <citation type="journal article" date="2019" name="Int. J. Syst. Evol. Microbiol.">
        <title>The Global Catalogue of Microorganisms (GCM) 10K type strain sequencing project: providing services to taxonomists for standard genome sequencing and annotation.</title>
        <authorList>
            <consortium name="The Broad Institute Genomics Platform"/>
            <consortium name="The Broad Institute Genome Sequencing Center for Infectious Disease"/>
            <person name="Wu L."/>
            <person name="Ma J."/>
        </authorList>
    </citation>
    <scope>NUCLEOTIDE SEQUENCE [LARGE SCALE GENOMIC DNA]</scope>
    <source>
        <strain evidence="8">JCM 17551</strain>
    </source>
</reference>
<evidence type="ECO:0000256" key="4">
    <source>
        <dbReference type="ARBA" id="ARBA00022989"/>
    </source>
</evidence>
<keyword evidence="8" id="KW-1185">Reference proteome</keyword>
<dbReference type="RefSeq" id="WP_344798647.1">
    <property type="nucleotide sequence ID" value="NZ_BAABBN010000007.1"/>
</dbReference>
<dbReference type="CDD" id="cd06580">
    <property type="entry name" value="TM_PBP1_transp_TpRbsC_like"/>
    <property type="match status" value="1"/>
</dbReference>
<feature type="transmembrane region" description="Helical" evidence="6">
    <location>
        <begin position="118"/>
        <end position="141"/>
    </location>
</feature>
<feature type="transmembrane region" description="Helical" evidence="6">
    <location>
        <begin position="61"/>
        <end position="84"/>
    </location>
</feature>
<feature type="transmembrane region" description="Helical" evidence="6">
    <location>
        <begin position="330"/>
        <end position="352"/>
    </location>
</feature>
<evidence type="ECO:0000256" key="5">
    <source>
        <dbReference type="ARBA" id="ARBA00023136"/>
    </source>
</evidence>
<dbReference type="Proteomes" id="UP001501565">
    <property type="component" value="Unassembled WGS sequence"/>
</dbReference>
<proteinExistence type="predicted"/>
<evidence type="ECO:0000256" key="6">
    <source>
        <dbReference type="SAM" id="Phobius"/>
    </source>
</evidence>
<feature type="transmembrane region" description="Helical" evidence="6">
    <location>
        <begin position="300"/>
        <end position="318"/>
    </location>
</feature>
<comment type="caution">
    <text evidence="7">The sequence shown here is derived from an EMBL/GenBank/DDBJ whole genome shotgun (WGS) entry which is preliminary data.</text>
</comment>
<dbReference type="PANTHER" id="PTHR47089:SF1">
    <property type="entry name" value="GUANOSINE ABC TRANSPORTER PERMEASE PROTEIN NUPP"/>
    <property type="match status" value="1"/>
</dbReference>
<sequence>MIFNQIALEKRPSDSKTMAYLSPVLAIVLTLISGGLLFASLGQDPIHALYTFFVAPLSDLYGWTELGTKVAPLLLCAMGLTLCFKAKIWNIGAEGQFILGGLGGGYIALELLEVEGMWVLPAVLIFGALCGVAWAALAALLKTRFGANEILTTIMLNYIALNWLLYGVHGPLKDPEGFNFPESAMLSEFATLPVVFDDYRLNISIYFALFAAAVIWALMSKTMVGFQISVMGEDKAAARFAGFKENRLTWFVLLMCGGLAGLAGVSEVTGPVGQLTPYISSGYGYAAIIVVFLGRMHPVGIVMASMLLALTYMGGEMAQMDLSLPKSLTGLFQGMLLFYLLTCDLLISYRIIRKAPQKNHSQSAQKLNAQA</sequence>
<keyword evidence="3 6" id="KW-0812">Transmembrane</keyword>
<feature type="transmembrane region" description="Helical" evidence="6">
    <location>
        <begin position="20"/>
        <end position="41"/>
    </location>
</feature>
<evidence type="ECO:0000313" key="7">
    <source>
        <dbReference type="EMBL" id="GAA3926094.1"/>
    </source>
</evidence>
<dbReference type="InterPro" id="IPR001851">
    <property type="entry name" value="ABC_transp_permease"/>
</dbReference>
<feature type="transmembrane region" description="Helical" evidence="6">
    <location>
        <begin position="150"/>
        <end position="168"/>
    </location>
</feature>
<evidence type="ECO:0000256" key="1">
    <source>
        <dbReference type="ARBA" id="ARBA00004429"/>
    </source>
</evidence>
<evidence type="ECO:0000313" key="8">
    <source>
        <dbReference type="Proteomes" id="UP001501565"/>
    </source>
</evidence>
<comment type="subcellular location">
    <subcellularLocation>
        <location evidence="1">Cell inner membrane</location>
        <topology evidence="1">Multi-pass membrane protein</topology>
    </subcellularLocation>
</comment>
<feature type="transmembrane region" description="Helical" evidence="6">
    <location>
        <begin position="248"/>
        <end position="269"/>
    </location>
</feature>
<accession>A0ABP7MQ10</accession>
<feature type="transmembrane region" description="Helical" evidence="6">
    <location>
        <begin position="96"/>
        <end position="112"/>
    </location>
</feature>
<dbReference type="PANTHER" id="PTHR47089">
    <property type="entry name" value="ABC TRANSPORTER, PERMEASE PROTEIN"/>
    <property type="match status" value="1"/>
</dbReference>
<dbReference type="EMBL" id="BAABBN010000007">
    <property type="protein sequence ID" value="GAA3926094.1"/>
    <property type="molecule type" value="Genomic_DNA"/>
</dbReference>
<gene>
    <name evidence="7" type="ORF">GCM10022277_22720</name>
</gene>
<keyword evidence="2" id="KW-1003">Cell membrane</keyword>
<name>A0ABP7MQ10_9GAMM</name>
<evidence type="ECO:0000256" key="2">
    <source>
        <dbReference type="ARBA" id="ARBA00022475"/>
    </source>
</evidence>
<feature type="transmembrane region" description="Helical" evidence="6">
    <location>
        <begin position="275"/>
        <end position="293"/>
    </location>
</feature>
<keyword evidence="5 6" id="KW-0472">Membrane</keyword>
<evidence type="ECO:0000256" key="3">
    <source>
        <dbReference type="ARBA" id="ARBA00022692"/>
    </source>
</evidence>
<dbReference type="Pfam" id="PF02653">
    <property type="entry name" value="BPD_transp_2"/>
    <property type="match status" value="1"/>
</dbReference>
<feature type="transmembrane region" description="Helical" evidence="6">
    <location>
        <begin position="199"/>
        <end position="219"/>
    </location>
</feature>
<protein>
    <submittedName>
        <fullName evidence="7">ABC transporter permease</fullName>
    </submittedName>
</protein>